<protein>
    <recommendedName>
        <fullName evidence="2">Right handed beta helix domain-containing protein</fullName>
    </recommendedName>
</protein>
<dbReference type="InterPro" id="IPR039448">
    <property type="entry name" value="Beta_helix"/>
</dbReference>
<comment type="caution">
    <text evidence="3">The sequence shown here is derived from an EMBL/GenBank/DDBJ whole genome shotgun (WGS) entry which is preliminary data.</text>
</comment>
<dbReference type="SUPFAM" id="SSF51126">
    <property type="entry name" value="Pectin lyase-like"/>
    <property type="match status" value="1"/>
</dbReference>
<dbReference type="SMART" id="SM00710">
    <property type="entry name" value="PbH1"/>
    <property type="match status" value="5"/>
</dbReference>
<gene>
    <name evidence="3" type="ORF">AMJ39_05270</name>
</gene>
<dbReference type="STRING" id="1703770.AMJ39_05270"/>
<dbReference type="Pfam" id="PF13229">
    <property type="entry name" value="Beta_helix"/>
    <property type="match status" value="1"/>
</dbReference>
<feature type="signal peptide" evidence="1">
    <location>
        <begin position="1"/>
        <end position="22"/>
    </location>
</feature>
<evidence type="ECO:0000256" key="1">
    <source>
        <dbReference type="SAM" id="SignalP"/>
    </source>
</evidence>
<name>A0A0S7WSW7_UNCT6</name>
<dbReference type="AlphaFoldDB" id="A0A0S7WSW7"/>
<proteinExistence type="predicted"/>
<organism evidence="3 4">
    <name type="scientific">candidate division TA06 bacterium DG_24</name>
    <dbReference type="NCBI Taxonomy" id="1703770"/>
    <lineage>
        <taxon>Bacteria</taxon>
        <taxon>Bacteria division TA06</taxon>
    </lineage>
</organism>
<dbReference type="InterPro" id="IPR012334">
    <property type="entry name" value="Pectin_lyas_fold"/>
</dbReference>
<dbReference type="InterPro" id="IPR006626">
    <property type="entry name" value="PbH1"/>
</dbReference>
<evidence type="ECO:0000259" key="2">
    <source>
        <dbReference type="Pfam" id="PF13229"/>
    </source>
</evidence>
<dbReference type="EMBL" id="LIZS01000024">
    <property type="protein sequence ID" value="KPJ53278.1"/>
    <property type="molecule type" value="Genomic_DNA"/>
</dbReference>
<feature type="domain" description="Right handed beta helix" evidence="2">
    <location>
        <begin position="67"/>
        <end position="224"/>
    </location>
</feature>
<accession>A0A0S7WSW7</accession>
<feature type="chain" id="PRO_5006639616" description="Right handed beta helix domain-containing protein" evidence="1">
    <location>
        <begin position="23"/>
        <end position="486"/>
    </location>
</feature>
<dbReference type="Proteomes" id="UP000052008">
    <property type="component" value="Unassembled WGS sequence"/>
</dbReference>
<sequence length="486" mass="51124">MNRLMGLLGPSLILWLCAVASATVLHVPGQYPTIQAGIDAAGEGDTVLVADGTYTGTGNRDIDFLGKAIVVMSENGPEVTIIDCQGTHEDPHRGFYFTHGEGPNSVVQGFTIRGGYAYGESSQGSGGAIICWNSSPTIVGNSITGNRAELGGGGIFCYESSPQIVANRIAENVLGTYGGGGGICLNYLCAPTIRGNTITGNGAFGGGGIHCGMYCSPDIAANTIAANAARRHGGGISCWVGSLATIMGNTISRNAGGLYGGGIYCYYCSAILMNSVLWADSAISGLEIYLDDYSGSASSITVEFSDVEGGSSAVYVGLNCNLYWGEGNLDDDPMFVLPNSGDYRLLWGSPCIDAGHPDSLDPDGTRSDMGARFFDQDDYMTLYLTPDTMEVSPGEVLGVTYTVINRWAQPEPFWVLTEATLPNGTPFRVMGPDQYALPANHTEQRHLNHIVPGLAPFGMYGYGSRIGVPPSTLYDDDSFAFIVVGP</sequence>
<keyword evidence="1" id="KW-0732">Signal</keyword>
<evidence type="ECO:0000313" key="4">
    <source>
        <dbReference type="Proteomes" id="UP000052008"/>
    </source>
</evidence>
<dbReference type="InterPro" id="IPR011050">
    <property type="entry name" value="Pectin_lyase_fold/virulence"/>
</dbReference>
<dbReference type="Gene3D" id="2.160.20.10">
    <property type="entry name" value="Single-stranded right-handed beta-helix, Pectin lyase-like"/>
    <property type="match status" value="1"/>
</dbReference>
<reference evidence="3 4" key="1">
    <citation type="journal article" date="2015" name="Microbiome">
        <title>Genomic resolution of linkages in carbon, nitrogen, and sulfur cycling among widespread estuary sediment bacteria.</title>
        <authorList>
            <person name="Baker B.J."/>
            <person name="Lazar C.S."/>
            <person name="Teske A.P."/>
            <person name="Dick G.J."/>
        </authorList>
    </citation>
    <scope>NUCLEOTIDE SEQUENCE [LARGE SCALE GENOMIC DNA]</scope>
    <source>
        <strain evidence="3">DG_24</strain>
    </source>
</reference>
<evidence type="ECO:0000313" key="3">
    <source>
        <dbReference type="EMBL" id="KPJ53278.1"/>
    </source>
</evidence>